<dbReference type="AlphaFoldDB" id="A0A2S4S1M1"/>
<dbReference type="EMBL" id="PQLX01000001">
    <property type="protein sequence ID" value="POU67781.1"/>
    <property type="molecule type" value="Genomic_DNA"/>
</dbReference>
<organism evidence="2 3">
    <name type="scientific">Citrobacter amalonaticus</name>
    <dbReference type="NCBI Taxonomy" id="35703"/>
    <lineage>
        <taxon>Bacteria</taxon>
        <taxon>Pseudomonadati</taxon>
        <taxon>Pseudomonadota</taxon>
        <taxon>Gammaproteobacteria</taxon>
        <taxon>Enterobacterales</taxon>
        <taxon>Enterobacteriaceae</taxon>
        <taxon>Citrobacter</taxon>
    </lineage>
</organism>
<keyword evidence="1" id="KW-1133">Transmembrane helix</keyword>
<reference evidence="2 3" key="1">
    <citation type="submission" date="2018-01" db="EMBL/GenBank/DDBJ databases">
        <title>Complete genome sequences of 14 Citrobacter spp. isolated from plant in Canada.</title>
        <authorList>
            <person name="Bhandare S.G."/>
            <person name="Colavecchio A."/>
            <person name="Jeukens J."/>
            <person name="Emond-Rheault J.-G."/>
            <person name="Freschi L."/>
            <person name="Hamel J."/>
            <person name="Kukavica-Ibrulj I."/>
            <person name="Levesque R."/>
            <person name="Goodridge L."/>
        </authorList>
    </citation>
    <scope>NUCLEOTIDE SEQUENCE [LARGE SCALE GENOMIC DNA]</scope>
    <source>
        <strain evidence="2 3">S1285</strain>
    </source>
</reference>
<feature type="transmembrane region" description="Helical" evidence="1">
    <location>
        <begin position="36"/>
        <end position="54"/>
    </location>
</feature>
<evidence type="ECO:0000256" key="1">
    <source>
        <dbReference type="SAM" id="Phobius"/>
    </source>
</evidence>
<protein>
    <submittedName>
        <fullName evidence="2">Zinc ribbon domain-containing protein</fullName>
    </submittedName>
</protein>
<evidence type="ECO:0000313" key="2">
    <source>
        <dbReference type="EMBL" id="POU67781.1"/>
    </source>
</evidence>
<name>A0A2S4S1M1_CITAM</name>
<comment type="caution">
    <text evidence="2">The sequence shown here is derived from an EMBL/GenBank/DDBJ whole genome shotgun (WGS) entry which is preliminary data.</text>
</comment>
<gene>
    <name evidence="2" type="ORF">C3430_01410</name>
</gene>
<keyword evidence="1" id="KW-0472">Membrane</keyword>
<evidence type="ECO:0000313" key="3">
    <source>
        <dbReference type="Proteomes" id="UP000237003"/>
    </source>
</evidence>
<dbReference type="Proteomes" id="UP000237003">
    <property type="component" value="Unassembled WGS sequence"/>
</dbReference>
<keyword evidence="1" id="KW-0812">Transmembrane</keyword>
<sequence>MVNFEDRDVELIIFCAILGCIPAAIAKSKGRGFFGWWLYGALLFLVALIHSLIIKKNISSVGRSQLNEGLLKCPFCAEMIKPEAAKCKHCGSDVEARPAQNKLIDISGFVVITNLSGHPQLDDFKVKALAKKIKAANVDRPNNTLIADYQPQLDVIARNLPKALRGDFRERISYWLSKNS</sequence>
<accession>A0A2S4S1M1</accession>
<proteinExistence type="predicted"/>